<comment type="caution">
    <text evidence="1">The sequence shown here is derived from an EMBL/GenBank/DDBJ whole genome shotgun (WGS) entry which is preliminary data.</text>
</comment>
<evidence type="ECO:0000313" key="2">
    <source>
        <dbReference type="Proteomes" id="UP000005365"/>
    </source>
</evidence>
<dbReference type="EMBL" id="ACKO02000003">
    <property type="protein sequence ID" value="EET45431.1"/>
    <property type="molecule type" value="Genomic_DNA"/>
</dbReference>
<accession>C6M2B0</accession>
<sequence length="179" mass="20608">MKIQENANYTRVKIDKDGDTIFIPTNEEIVSKNKVKNNSAIPYVYFSDLNKDGMLEPTSSFMISGFPSNKNQFHKNRDKEPVFNAVNLIFHGAQYEQKLNTIYFFGDKKDNKVESNSAYSPSVKNFIPTGMSGSPVFQFYIKKTEDGPKIKLILIGIFTEFKKNKLQFKATVLQDNRYF</sequence>
<proteinExistence type="predicted"/>
<organism evidence="1 2">
    <name type="scientific">Neisseria sicca ATCC 29256</name>
    <dbReference type="NCBI Taxonomy" id="547045"/>
    <lineage>
        <taxon>Bacteria</taxon>
        <taxon>Pseudomonadati</taxon>
        <taxon>Pseudomonadota</taxon>
        <taxon>Betaproteobacteria</taxon>
        <taxon>Neisseriales</taxon>
        <taxon>Neisseriaceae</taxon>
        <taxon>Neisseria</taxon>
    </lineage>
</organism>
<reference evidence="1" key="1">
    <citation type="submission" date="2009-07" db="EMBL/GenBank/DDBJ databases">
        <authorList>
            <person name="Weinstock G."/>
            <person name="Sodergren E."/>
            <person name="Clifton S."/>
            <person name="Fulton L."/>
            <person name="Fulton B."/>
            <person name="Courtney L."/>
            <person name="Fronick C."/>
            <person name="Harrison M."/>
            <person name="Strong C."/>
            <person name="Farmer C."/>
            <person name="Delahaunty K."/>
            <person name="Markovic C."/>
            <person name="Hall O."/>
            <person name="Minx P."/>
            <person name="Tomlinson C."/>
            <person name="Mitreva M."/>
            <person name="Nelson J."/>
            <person name="Hou S."/>
            <person name="Wollam A."/>
            <person name="Pepin K.H."/>
            <person name="Johnson M."/>
            <person name="Bhonagiri V."/>
            <person name="Nash W.E."/>
            <person name="Warren W."/>
            <person name="Chinwalla A."/>
            <person name="Mardis E.R."/>
            <person name="Wilson R.K."/>
        </authorList>
    </citation>
    <scope>NUCLEOTIDE SEQUENCE [LARGE SCALE GENOMIC DNA]</scope>
    <source>
        <strain evidence="1">ATCC 29256</strain>
    </source>
</reference>
<protein>
    <submittedName>
        <fullName evidence="1">Uncharacterized protein</fullName>
    </submittedName>
</protein>
<evidence type="ECO:0000313" key="1">
    <source>
        <dbReference type="EMBL" id="EET45431.1"/>
    </source>
</evidence>
<gene>
    <name evidence="1" type="ORF">NEISICOT_00649</name>
</gene>
<dbReference type="Proteomes" id="UP000005365">
    <property type="component" value="Unassembled WGS sequence"/>
</dbReference>
<dbReference type="AlphaFoldDB" id="C6M2B0"/>
<dbReference type="RefSeq" id="WP_003756299.1">
    <property type="nucleotide sequence ID" value="NZ_ACKO02000003.1"/>
</dbReference>
<keyword evidence="2" id="KW-1185">Reference proteome</keyword>
<name>C6M2B0_NEISI</name>